<name>A0ABW0SB43_9RHOB</name>
<organism evidence="2 3">
    <name type="scientific">Rubellimicrobium aerolatum</name>
    <dbReference type="NCBI Taxonomy" id="490979"/>
    <lineage>
        <taxon>Bacteria</taxon>
        <taxon>Pseudomonadati</taxon>
        <taxon>Pseudomonadota</taxon>
        <taxon>Alphaproteobacteria</taxon>
        <taxon>Rhodobacterales</taxon>
        <taxon>Roseobacteraceae</taxon>
        <taxon>Rubellimicrobium</taxon>
    </lineage>
</organism>
<reference evidence="3" key="1">
    <citation type="journal article" date="2019" name="Int. J. Syst. Evol. Microbiol.">
        <title>The Global Catalogue of Microorganisms (GCM) 10K type strain sequencing project: providing services to taxonomists for standard genome sequencing and annotation.</title>
        <authorList>
            <consortium name="The Broad Institute Genomics Platform"/>
            <consortium name="The Broad Institute Genome Sequencing Center for Infectious Disease"/>
            <person name="Wu L."/>
            <person name="Ma J."/>
        </authorList>
    </citation>
    <scope>NUCLEOTIDE SEQUENCE [LARGE SCALE GENOMIC DNA]</scope>
    <source>
        <strain evidence="3">KACC 11588</strain>
    </source>
</reference>
<dbReference type="EMBL" id="JBHSNA010000004">
    <property type="protein sequence ID" value="MFC5566137.1"/>
    <property type="molecule type" value="Genomic_DNA"/>
</dbReference>
<evidence type="ECO:0000313" key="3">
    <source>
        <dbReference type="Proteomes" id="UP001596056"/>
    </source>
</evidence>
<feature type="domain" description="Dihydroneopterin aldolase/epimerase" evidence="1">
    <location>
        <begin position="28"/>
        <end position="135"/>
    </location>
</feature>
<accession>A0ABW0SB43</accession>
<protein>
    <submittedName>
        <fullName evidence="2">Dihydroneopterin aldolase</fullName>
    </submittedName>
</protein>
<evidence type="ECO:0000259" key="1">
    <source>
        <dbReference type="SMART" id="SM00905"/>
    </source>
</evidence>
<dbReference type="Pfam" id="PF02152">
    <property type="entry name" value="FolB"/>
    <property type="match status" value="1"/>
</dbReference>
<evidence type="ECO:0000313" key="2">
    <source>
        <dbReference type="EMBL" id="MFC5566137.1"/>
    </source>
</evidence>
<dbReference type="SUPFAM" id="SSF55620">
    <property type="entry name" value="Tetrahydrobiopterin biosynthesis enzymes-like"/>
    <property type="match status" value="1"/>
</dbReference>
<dbReference type="InterPro" id="IPR006157">
    <property type="entry name" value="FolB_dom"/>
</dbReference>
<dbReference type="Proteomes" id="UP001596056">
    <property type="component" value="Unassembled WGS sequence"/>
</dbReference>
<gene>
    <name evidence="2" type="ORF">ACFPOC_06845</name>
</gene>
<comment type="caution">
    <text evidence="2">The sequence shown here is derived from an EMBL/GenBank/DDBJ whole genome shotgun (WGS) entry which is preliminary data.</text>
</comment>
<dbReference type="InterPro" id="IPR043133">
    <property type="entry name" value="GTP-CH-I_C/QueF"/>
</dbReference>
<sequence length="313" mass="34462">MPSDEIRQAFDHPFARSEATGSRPLDRISLRDHVVEAEIGAFEVERGVRQRLRFDIVVEVLPPHGAPDDVDRILSYDRLAEAVEAELIRERLALLETLAERVAARILSEPQAHRAFVRIQKLDRGPGDLGVEIVRSHEDAMFQKDDMKKAPRPRVVLLGARAAASPALARAMHILGGDGVPLVLVAPAAKAPRAATPEAQDRADLLAADQGAWLLAARHPELVVAANQTEVEWNLRQGHPVVWAPTKLALDKGWTGSDQLYRTIMFAWSLDALEVVLIGVPLDGLMEAPLRVRRATLRAPLESLPFRDGDAPE</sequence>
<proteinExistence type="predicted"/>
<dbReference type="Gene3D" id="3.30.1130.10">
    <property type="match status" value="1"/>
</dbReference>
<dbReference type="SMART" id="SM00905">
    <property type="entry name" value="FolB"/>
    <property type="match status" value="1"/>
</dbReference>
<dbReference type="RefSeq" id="WP_209839027.1">
    <property type="nucleotide sequence ID" value="NZ_JAGGJP010000004.1"/>
</dbReference>
<keyword evidence="3" id="KW-1185">Reference proteome</keyword>